<organism evidence="2">
    <name type="scientific">Zea mays</name>
    <name type="common">Maize</name>
    <dbReference type="NCBI Taxonomy" id="4577"/>
    <lineage>
        <taxon>Eukaryota</taxon>
        <taxon>Viridiplantae</taxon>
        <taxon>Streptophyta</taxon>
        <taxon>Embryophyta</taxon>
        <taxon>Tracheophyta</taxon>
        <taxon>Spermatophyta</taxon>
        <taxon>Magnoliopsida</taxon>
        <taxon>Liliopsida</taxon>
        <taxon>Poales</taxon>
        <taxon>Poaceae</taxon>
        <taxon>PACMAD clade</taxon>
        <taxon>Panicoideae</taxon>
        <taxon>Andropogonodae</taxon>
        <taxon>Andropogoneae</taxon>
        <taxon>Tripsacinae</taxon>
        <taxon>Zea</taxon>
    </lineage>
</organism>
<protein>
    <submittedName>
        <fullName evidence="2">Uncharacterized protein</fullName>
    </submittedName>
</protein>
<sequence length="183" mass="19039">MRAACACSGRPPTTTRCAWYEDRLAALRSRLCAFWCPPSACELKNLRRQKLQENTLCGGGLAADPDPDPDSESAEQLAASGDGDGDGDSLAPSVRFSHAAPSPCCSLVSRCSAVLALLTTDDASSPRSISLSLALLVLALGCRLAAPGWLDGASEAACSLLLYKGGRGTTSIIEFFWGEGGNN</sequence>
<dbReference type="GeneID" id="100502453"/>
<evidence type="ECO:0000256" key="1">
    <source>
        <dbReference type="SAM" id="MobiDB-lite"/>
    </source>
</evidence>
<feature type="region of interest" description="Disordered" evidence="1">
    <location>
        <begin position="58"/>
        <end position="92"/>
    </location>
</feature>
<dbReference type="KEGG" id="zma:100502453"/>
<dbReference type="RefSeq" id="NP_001335402.1">
    <property type="nucleotide sequence ID" value="NM_001348473.1"/>
</dbReference>
<evidence type="ECO:0000313" key="2">
    <source>
        <dbReference type="EMBL" id="ACR38577.1"/>
    </source>
</evidence>
<dbReference type="AlphaFoldDB" id="C4JBM7"/>
<accession>C4JBM7</accession>
<proteinExistence type="evidence at transcript level"/>
<reference evidence="2" key="1">
    <citation type="journal article" date="2009" name="PLoS Genet.">
        <title>Sequencing, mapping, and analysis of 27,455 maize full-length cDNAs.</title>
        <authorList>
            <person name="Soderlund C."/>
            <person name="Descour A."/>
            <person name="Kudrna D."/>
            <person name="Bomhoff M."/>
            <person name="Boyd L."/>
            <person name="Currie J."/>
            <person name="Angelova A."/>
            <person name="Collura K."/>
            <person name="Wissotski M."/>
            <person name="Ashley E."/>
            <person name="Morrow D."/>
            <person name="Fernandes J."/>
            <person name="Walbot V."/>
            <person name="Yu Y."/>
        </authorList>
    </citation>
    <scope>NUCLEOTIDE SEQUENCE</scope>
    <source>
        <strain evidence="2">B73</strain>
    </source>
</reference>
<dbReference type="EMBL" id="BT088224">
    <property type="protein sequence ID" value="ACR38577.1"/>
    <property type="molecule type" value="mRNA"/>
</dbReference>
<name>C4JBM7_MAIZE</name>